<comment type="caution">
    <text evidence="2">The sequence shown here is derived from an EMBL/GenBank/DDBJ whole genome shotgun (WGS) entry which is preliminary data.</text>
</comment>
<keyword evidence="1" id="KW-1133">Transmembrane helix</keyword>
<dbReference type="EMBL" id="JAAMRR010000922">
    <property type="protein sequence ID" value="NGX97050.1"/>
    <property type="molecule type" value="Genomic_DNA"/>
</dbReference>
<keyword evidence="1" id="KW-0472">Membrane</keyword>
<name>A0A7C9VKF6_9BRAD</name>
<keyword evidence="3" id="KW-1185">Reference proteome</keyword>
<dbReference type="InterPro" id="IPR046595">
    <property type="entry name" value="DUF6653"/>
</dbReference>
<reference evidence="2" key="1">
    <citation type="submission" date="2020-02" db="EMBL/GenBank/DDBJ databases">
        <title>Draft genome sequence of Candidatus Afipia apatlaquensis IBT-C3, a potential strain for decolorization of textile dyes.</title>
        <authorList>
            <person name="Sanchez-Reyes A."/>
            <person name="Breton-Deval L."/>
            <person name="Mangelson H."/>
            <person name="Sanchez-Flores A."/>
        </authorList>
    </citation>
    <scope>NUCLEOTIDE SEQUENCE [LARGE SCALE GENOMIC DNA]</scope>
    <source>
        <strain evidence="2">IBT-C3</strain>
    </source>
</reference>
<dbReference type="Pfam" id="PF20358">
    <property type="entry name" value="DUF6653"/>
    <property type="match status" value="1"/>
</dbReference>
<proteinExistence type="predicted"/>
<protein>
    <submittedName>
        <fullName evidence="2">Uncharacterized protein</fullName>
    </submittedName>
</protein>
<accession>A0A7C9VKF6</accession>
<sequence length="158" mass="18385">MVLRDETWRRHANPWSVWTRYAAFPVLVAAVWSRMWLGWWAILPVAIVIAWLIWNPRAFPPPASTNNWASKAVLGERVWMNMNRDQVPPHHRVAPRVAVSFSAVGTLALIWGLVELDATITVLAMLLVIVAKTWFVDRMVWLFDDMKDTSPEYRSWLY</sequence>
<dbReference type="Proteomes" id="UP000480266">
    <property type="component" value="Unassembled WGS sequence"/>
</dbReference>
<evidence type="ECO:0000313" key="2">
    <source>
        <dbReference type="EMBL" id="NGX97050.1"/>
    </source>
</evidence>
<organism evidence="2 3">
    <name type="scientific">Candidatus Afipia apatlaquensis</name>
    <dbReference type="NCBI Taxonomy" id="2712852"/>
    <lineage>
        <taxon>Bacteria</taxon>
        <taxon>Pseudomonadati</taxon>
        <taxon>Pseudomonadota</taxon>
        <taxon>Alphaproteobacteria</taxon>
        <taxon>Hyphomicrobiales</taxon>
        <taxon>Nitrobacteraceae</taxon>
        <taxon>Afipia</taxon>
    </lineage>
</organism>
<feature type="transmembrane region" description="Helical" evidence="1">
    <location>
        <begin position="37"/>
        <end position="54"/>
    </location>
</feature>
<evidence type="ECO:0000256" key="1">
    <source>
        <dbReference type="SAM" id="Phobius"/>
    </source>
</evidence>
<evidence type="ECO:0000313" key="3">
    <source>
        <dbReference type="Proteomes" id="UP000480266"/>
    </source>
</evidence>
<gene>
    <name evidence="2" type="ORF">G4V63_18095</name>
</gene>
<dbReference type="AlphaFoldDB" id="A0A7C9VKF6"/>
<keyword evidence="1" id="KW-0812">Transmembrane</keyword>